<evidence type="ECO:0000313" key="1">
    <source>
        <dbReference type="EMBL" id="KAI5647702.1"/>
    </source>
</evidence>
<accession>A0ACB9ZNB8</accession>
<organism evidence="1 2">
    <name type="scientific">Catharanthus roseus</name>
    <name type="common">Madagascar periwinkle</name>
    <name type="synonym">Vinca rosea</name>
    <dbReference type="NCBI Taxonomy" id="4058"/>
    <lineage>
        <taxon>Eukaryota</taxon>
        <taxon>Viridiplantae</taxon>
        <taxon>Streptophyta</taxon>
        <taxon>Embryophyta</taxon>
        <taxon>Tracheophyta</taxon>
        <taxon>Spermatophyta</taxon>
        <taxon>Magnoliopsida</taxon>
        <taxon>eudicotyledons</taxon>
        <taxon>Gunneridae</taxon>
        <taxon>Pentapetalae</taxon>
        <taxon>asterids</taxon>
        <taxon>lamiids</taxon>
        <taxon>Gentianales</taxon>
        <taxon>Apocynaceae</taxon>
        <taxon>Rauvolfioideae</taxon>
        <taxon>Vinceae</taxon>
        <taxon>Catharanthinae</taxon>
        <taxon>Catharanthus</taxon>
    </lineage>
</organism>
<sequence>MEYKHFSHNHGLIFHQMPQLLEEIQYCSGCSSPISSHSSVFVCWQCNFFLHDQCYRATRSLKHPSHPLHPLTLVPYPTYPSNSFYCNSCYQIGTGFSYCCSECDFDLHIHCAHQTLSHFLPNYESIHHPVLNPVIRIQEVHAPTPNFESIQAAPIQNYESIHHGSPTPVQVQEIHVPTTTEPTHIVLLSDRFKKKEIKHFSHPHPLHLQEIKDNSTTTPAKTCSGCEDDLSGEIYTCTKSKYCNFNLHKSCFDLPREIRHKSHLEHNLILHAKSTGKYTNGEFACNACLKMGSAFVYNCSTCDFDLHIECASLPDSIKRPDHKHPLMLFYSSPDLENETKENEVIFVCDVCGNEVDNKAWTYYCHECEFGTHLECVGFEVLAQANEKSEEELIRETQMKLAVLQLLLNGGVDGAAAAAARGGGGGLTKEIKLLSASKK</sequence>
<gene>
    <name evidence="1" type="ORF">M9H77_33707</name>
</gene>
<proteinExistence type="predicted"/>
<evidence type="ECO:0000313" key="2">
    <source>
        <dbReference type="Proteomes" id="UP001060085"/>
    </source>
</evidence>
<comment type="caution">
    <text evidence="1">The sequence shown here is derived from an EMBL/GenBank/DDBJ whole genome shotgun (WGS) entry which is preliminary data.</text>
</comment>
<name>A0ACB9ZNB8_CATRO</name>
<dbReference type="Proteomes" id="UP001060085">
    <property type="component" value="Linkage Group LG08"/>
</dbReference>
<dbReference type="EMBL" id="CM044708">
    <property type="protein sequence ID" value="KAI5647702.1"/>
    <property type="molecule type" value="Genomic_DNA"/>
</dbReference>
<keyword evidence="2" id="KW-1185">Reference proteome</keyword>
<protein>
    <submittedName>
        <fullName evidence="1">Uncharacterized protein</fullName>
    </submittedName>
</protein>
<reference evidence="2" key="1">
    <citation type="journal article" date="2023" name="Nat. Plants">
        <title>Single-cell RNA sequencing provides a high-resolution roadmap for understanding the multicellular compartmentation of specialized metabolism.</title>
        <authorList>
            <person name="Sun S."/>
            <person name="Shen X."/>
            <person name="Li Y."/>
            <person name="Li Y."/>
            <person name="Wang S."/>
            <person name="Li R."/>
            <person name="Zhang H."/>
            <person name="Shen G."/>
            <person name="Guo B."/>
            <person name="Wei J."/>
            <person name="Xu J."/>
            <person name="St-Pierre B."/>
            <person name="Chen S."/>
            <person name="Sun C."/>
        </authorList>
    </citation>
    <scope>NUCLEOTIDE SEQUENCE [LARGE SCALE GENOMIC DNA]</scope>
</reference>